<accession>A0A382A2V5</accession>
<dbReference type="Gene3D" id="3.30.420.40">
    <property type="match status" value="2"/>
</dbReference>
<dbReference type="InterPro" id="IPR049874">
    <property type="entry name" value="ROK_cs"/>
</dbReference>
<proteinExistence type="predicted"/>
<evidence type="ECO:0000313" key="1">
    <source>
        <dbReference type="EMBL" id="SVA95472.1"/>
    </source>
</evidence>
<reference evidence="1" key="1">
    <citation type="submission" date="2018-05" db="EMBL/GenBank/DDBJ databases">
        <authorList>
            <person name="Lanie J.A."/>
            <person name="Ng W.-L."/>
            <person name="Kazmierczak K.M."/>
            <person name="Andrzejewski T.M."/>
            <person name="Davidsen T.M."/>
            <person name="Wayne K.J."/>
            <person name="Tettelin H."/>
            <person name="Glass J.I."/>
            <person name="Rusch D."/>
            <person name="Podicherti R."/>
            <person name="Tsui H.-C.T."/>
            <person name="Winkler M.E."/>
        </authorList>
    </citation>
    <scope>NUCLEOTIDE SEQUENCE</scope>
</reference>
<dbReference type="PROSITE" id="PS01125">
    <property type="entry name" value="ROK"/>
    <property type="match status" value="1"/>
</dbReference>
<dbReference type="InterPro" id="IPR000600">
    <property type="entry name" value="ROK"/>
</dbReference>
<gene>
    <name evidence="1" type="ORF">METZ01_LOCUS148326</name>
</gene>
<sequence length="330" mass="34108">MTQASEVAVAMDWGGTWIRVGILDRDGHILRQDRVGHARGTGKDELLGLAEGLLRQAIDWCGPRTIAGIGVAIAGPVEPETGTMYQPPNLYVLDGVSLKPLWEANLGYPVWVGNDANLAALGEFHLGAGRAMAKEGTPPKTLVYLTISTGIGGGVIEHGKMLLGANGLAAEIGHMCVDSSEDAIECQCGVRGCLEALASGTAIANIARDRITQGDFPASSLAGGADSLTSATVLLAAGQGDPLSVSIVDGVVFALSVGLANVLHLYNPDLIVLGGGVTLGLVGLDLLPRIQERVKARAMSELHKKFRLVASPLGDDPGMAGAATLVWQNA</sequence>
<protein>
    <recommendedName>
        <fullName evidence="2">Glucokinase</fullName>
    </recommendedName>
</protein>
<organism evidence="1">
    <name type="scientific">marine metagenome</name>
    <dbReference type="NCBI Taxonomy" id="408172"/>
    <lineage>
        <taxon>unclassified sequences</taxon>
        <taxon>metagenomes</taxon>
        <taxon>ecological metagenomes</taxon>
    </lineage>
</organism>
<dbReference type="EMBL" id="UINC01023564">
    <property type="protein sequence ID" value="SVA95472.1"/>
    <property type="molecule type" value="Genomic_DNA"/>
</dbReference>
<dbReference type="AlphaFoldDB" id="A0A382A2V5"/>
<dbReference type="PANTHER" id="PTHR18964:SF149">
    <property type="entry name" value="BIFUNCTIONAL UDP-N-ACETYLGLUCOSAMINE 2-EPIMERASE_N-ACETYLMANNOSAMINE KINASE"/>
    <property type="match status" value="1"/>
</dbReference>
<dbReference type="Pfam" id="PF00480">
    <property type="entry name" value="ROK"/>
    <property type="match status" value="1"/>
</dbReference>
<dbReference type="InterPro" id="IPR043129">
    <property type="entry name" value="ATPase_NBD"/>
</dbReference>
<name>A0A382A2V5_9ZZZZ</name>
<dbReference type="PANTHER" id="PTHR18964">
    <property type="entry name" value="ROK (REPRESSOR, ORF, KINASE) FAMILY"/>
    <property type="match status" value="1"/>
</dbReference>
<dbReference type="SUPFAM" id="SSF53067">
    <property type="entry name" value="Actin-like ATPase domain"/>
    <property type="match status" value="1"/>
</dbReference>
<evidence type="ECO:0008006" key="2">
    <source>
        <dbReference type="Google" id="ProtNLM"/>
    </source>
</evidence>